<dbReference type="GO" id="GO:0005634">
    <property type="term" value="C:nucleus"/>
    <property type="evidence" value="ECO:0007669"/>
    <property type="project" value="UniProtKB-SubCell"/>
</dbReference>
<reference evidence="6" key="2">
    <citation type="submission" date="2025-08" db="UniProtKB">
        <authorList>
            <consortium name="Ensembl"/>
        </authorList>
    </citation>
    <scope>IDENTIFICATION</scope>
</reference>
<feature type="compositionally biased region" description="Basic and acidic residues" evidence="5">
    <location>
        <begin position="458"/>
        <end position="470"/>
    </location>
</feature>
<dbReference type="GeneTree" id="ENSGT00950000183026"/>
<feature type="compositionally biased region" description="Polar residues" evidence="5">
    <location>
        <begin position="403"/>
        <end position="412"/>
    </location>
</feature>
<organism evidence="6 7">
    <name type="scientific">Myripristis murdjan</name>
    <name type="common">pinecone soldierfish</name>
    <dbReference type="NCBI Taxonomy" id="586833"/>
    <lineage>
        <taxon>Eukaryota</taxon>
        <taxon>Metazoa</taxon>
        <taxon>Chordata</taxon>
        <taxon>Craniata</taxon>
        <taxon>Vertebrata</taxon>
        <taxon>Euteleostomi</taxon>
        <taxon>Actinopterygii</taxon>
        <taxon>Neopterygii</taxon>
        <taxon>Teleostei</taxon>
        <taxon>Neoteleostei</taxon>
        <taxon>Acanthomorphata</taxon>
        <taxon>Holocentriformes</taxon>
        <taxon>Holocentridae</taxon>
        <taxon>Myripristis</taxon>
    </lineage>
</organism>
<keyword evidence="4" id="KW-0539">Nucleus</keyword>
<feature type="compositionally biased region" description="Basic and acidic residues" evidence="5">
    <location>
        <begin position="502"/>
        <end position="516"/>
    </location>
</feature>
<evidence type="ECO:0000313" key="7">
    <source>
        <dbReference type="Proteomes" id="UP000472263"/>
    </source>
</evidence>
<dbReference type="InterPro" id="IPR051293">
    <property type="entry name" value="MTUS1/CCDC69"/>
</dbReference>
<comment type="subcellular location">
    <subcellularLocation>
        <location evidence="1">Nucleus</location>
    </subcellularLocation>
</comment>
<feature type="compositionally biased region" description="Low complexity" evidence="5">
    <location>
        <begin position="819"/>
        <end position="856"/>
    </location>
</feature>
<evidence type="ECO:0000256" key="5">
    <source>
        <dbReference type="SAM" id="MobiDB-lite"/>
    </source>
</evidence>
<reference evidence="6" key="1">
    <citation type="submission" date="2019-06" db="EMBL/GenBank/DDBJ databases">
        <authorList>
            <consortium name="Wellcome Sanger Institute Data Sharing"/>
        </authorList>
    </citation>
    <scope>NUCLEOTIDE SEQUENCE [LARGE SCALE GENOMIC DNA]</scope>
</reference>
<dbReference type="Ensembl" id="ENSMMDT00005006674.1">
    <property type="protein sequence ID" value="ENSMMDP00005006503.1"/>
    <property type="gene ID" value="ENSMMDG00005003567.1"/>
</dbReference>
<feature type="compositionally biased region" description="Gly residues" evidence="5">
    <location>
        <begin position="613"/>
        <end position="622"/>
    </location>
</feature>
<feature type="compositionally biased region" description="Low complexity" evidence="5">
    <location>
        <begin position="38"/>
        <end position="60"/>
    </location>
</feature>
<dbReference type="GO" id="GO:0008017">
    <property type="term" value="F:microtubule binding"/>
    <property type="evidence" value="ECO:0007669"/>
    <property type="project" value="TreeGrafter"/>
</dbReference>
<feature type="compositionally biased region" description="Low complexity" evidence="5">
    <location>
        <begin position="975"/>
        <end position="1003"/>
    </location>
</feature>
<evidence type="ECO:0000256" key="4">
    <source>
        <dbReference type="ARBA" id="ARBA00023242"/>
    </source>
</evidence>
<feature type="compositionally biased region" description="Polar residues" evidence="5">
    <location>
        <begin position="961"/>
        <end position="974"/>
    </location>
</feature>
<feature type="region of interest" description="Disordered" evidence="5">
    <location>
        <begin position="343"/>
        <end position="914"/>
    </location>
</feature>
<feature type="region of interest" description="Disordered" evidence="5">
    <location>
        <begin position="158"/>
        <end position="200"/>
    </location>
</feature>
<name>A0A667WXY9_9TELE</name>
<feature type="compositionally biased region" description="Polar residues" evidence="5">
    <location>
        <begin position="28"/>
        <end position="37"/>
    </location>
</feature>
<dbReference type="Proteomes" id="UP000472263">
    <property type="component" value="Chromosome 1"/>
</dbReference>
<evidence type="ECO:0000313" key="6">
    <source>
        <dbReference type="Ensembl" id="ENSMMDP00005006503.1"/>
    </source>
</evidence>
<feature type="compositionally biased region" description="Low complexity" evidence="5">
    <location>
        <begin position="714"/>
        <end position="747"/>
    </location>
</feature>
<dbReference type="InParanoid" id="A0A667WXY9"/>
<feature type="compositionally biased region" description="Polar residues" evidence="5">
    <location>
        <begin position="348"/>
        <end position="359"/>
    </location>
</feature>
<feature type="compositionally biased region" description="Polar residues" evidence="5">
    <location>
        <begin position="372"/>
        <end position="385"/>
    </location>
</feature>
<comment type="similarity">
    <text evidence="2">Belongs to the MTUS1 family.</text>
</comment>
<proteinExistence type="inferred from homology"/>
<feature type="compositionally biased region" description="Polar residues" evidence="5">
    <location>
        <begin position="649"/>
        <end position="659"/>
    </location>
</feature>
<feature type="compositionally biased region" description="Polar residues" evidence="5">
    <location>
        <begin position="491"/>
        <end position="501"/>
    </location>
</feature>
<dbReference type="GO" id="GO:0005737">
    <property type="term" value="C:cytoplasm"/>
    <property type="evidence" value="ECO:0007669"/>
    <property type="project" value="TreeGrafter"/>
</dbReference>
<feature type="region of interest" description="Disordered" evidence="5">
    <location>
        <begin position="931"/>
        <end position="1009"/>
    </location>
</feature>
<feature type="region of interest" description="Disordered" evidence="5">
    <location>
        <begin position="1341"/>
        <end position="1369"/>
    </location>
</feature>
<evidence type="ECO:0000256" key="1">
    <source>
        <dbReference type="ARBA" id="ARBA00004123"/>
    </source>
</evidence>
<dbReference type="OrthoDB" id="10038993at2759"/>
<evidence type="ECO:0000256" key="2">
    <source>
        <dbReference type="ARBA" id="ARBA00007585"/>
    </source>
</evidence>
<feature type="compositionally biased region" description="Basic and acidic residues" evidence="5">
    <location>
        <begin position="415"/>
        <end position="426"/>
    </location>
</feature>
<dbReference type="PANTHER" id="PTHR24200">
    <property type="entry name" value="TOUCAN, ISOFORM A"/>
    <property type="match status" value="1"/>
</dbReference>
<feature type="compositionally biased region" description="Polar residues" evidence="5">
    <location>
        <begin position="857"/>
        <end position="874"/>
    </location>
</feature>
<keyword evidence="3" id="KW-0175">Coiled coil</keyword>
<keyword evidence="7" id="KW-1185">Reference proteome</keyword>
<feature type="compositionally biased region" description="Basic and acidic residues" evidence="5">
    <location>
        <begin position="549"/>
        <end position="559"/>
    </location>
</feature>
<accession>A0A667WXY9</accession>
<feature type="compositionally biased region" description="Low complexity" evidence="5">
    <location>
        <begin position="883"/>
        <end position="914"/>
    </location>
</feature>
<feature type="region of interest" description="Disordered" evidence="5">
    <location>
        <begin position="1"/>
        <end position="60"/>
    </location>
</feature>
<feature type="compositionally biased region" description="Low complexity" evidence="5">
    <location>
        <begin position="782"/>
        <end position="802"/>
    </location>
</feature>
<reference evidence="6" key="3">
    <citation type="submission" date="2025-09" db="UniProtKB">
        <authorList>
            <consortium name="Ensembl"/>
        </authorList>
    </citation>
    <scope>IDENTIFICATION</scope>
</reference>
<evidence type="ECO:0000256" key="3">
    <source>
        <dbReference type="ARBA" id="ARBA00023054"/>
    </source>
</evidence>
<dbReference type="PANTHER" id="PTHR24200:SF7">
    <property type="entry name" value="MICROTUBULE-ASSOCIATED TUMOR SUPPRESSOR 1"/>
    <property type="match status" value="1"/>
</dbReference>
<gene>
    <name evidence="6" type="primary">mtus1b</name>
</gene>
<feature type="compositionally biased region" description="Polar residues" evidence="5">
    <location>
        <begin position="158"/>
        <end position="169"/>
    </location>
</feature>
<feature type="compositionally biased region" description="Polar residues" evidence="5">
    <location>
        <begin position="755"/>
        <end position="781"/>
    </location>
</feature>
<protein>
    <submittedName>
        <fullName evidence="6">Microtubule-associated tumor suppressor 1 homolog</fullName>
    </submittedName>
</protein>
<feature type="compositionally biased region" description="Polar residues" evidence="5">
    <location>
        <begin position="1346"/>
        <end position="1369"/>
    </location>
</feature>
<sequence length="1369" mass="145075">MSVSQPGETFPGGGKSGSGMRLCLHNAGDQNGNAFPISSSSSSSSSSCLGESSPDSLRSLSSLSGTRIDSPLDYDMFEVTVATTVVTTADKMTDVAISKWLPEEQIKEDDNDEASVVKLQTVTELSESTSVSVYLDANSGEYHQDTWNDNDNLTLALSLSGSHGNSDNPSSGSRVGRRHGSSTPDSDATEIPCDDDDDDDEEALFLSVSSDAVLTRSSVTLTSSASPTSEGLSILGGFDATSPSAATMFIMTPSETTTIVPLHDLCVEQNEKQSSGEGCQTMELQGEGTGEASIPDDKMPELGLEGPSLACPLFAESQEPDEAVNNDVVTDHNIENMKGLPASEDLSETTQMSPISFPTNPVPDDKELDLKSPSQEVERCQTSQPPRAAKAKPTVANLPVTKTAASPVTKPSGQEVKRVPKQDLKNVKAKVASRPTPVTPKISSQNKSAPANGKRAVTRKEEAQTRDGGKRQQPSAGQAKAAVVLRPIRGRNTNPINPKASQKTEAKEEQPLDSPRKAFTGTPDIKGVEEEGPSTGSGTKDSPEDASEEPVKELREGGKEATAGQGSLKGAAVEKPRTHGTKVSSKLGPNARQQGKGARGDKGPPGATPPLGSGTGPPGQGSPGPRQAQGEGSVLEKDGQNAGGGSPTRLRQSQSQSQGIPKPRATAERLSGLAAPGSLTSSPKPAANQLPGPLSPGRPAAPAASKLPVKGLPTSLSSSSLASGTSEGNGATSKAPSSPGAPGPAGAKPEERPSRSTLPVGNQGTAKPPITTSTSAPSHPINTITGANVNGAATTTAPKAPAMRSRALSLQARTTTTGLKAPAVSSLSAAKVAAANQAAAKAASAANQSPAKQQSQYPLQRSGSARFSRLNTAATAVDKNKPRVAPARPANANSNSTSAAVPASAAGNNQNQQQAAADLVPDLVNANGPVTPALPLPAADTTNTGPGATAASGLSFRARTGSRSSPKTGARLQNGSKPGAAEAASGSPTAAGGPVQAKQNQNKEQAEKKNQAINQLRRLLVQGNKRVEALATVIQHVFSEREDALKQKKELSLELANLREELVSSSQCCERLQKEKEEVRVNLEEALKRLQEQHQEELVQLEDRLRSFYQTEWDKVHQTYQEEADKCRMLMEQQVEELRSRQEAERKNQEVSHSQRMEALKQQYETSVQELKSTQQTDLENLEKTLRETEASLSEKIADLSSEKEALNEKLTAEEERRKRILSDKNLKDSHTVYLEQELESLKVVLEIKNNQLHQKEKKLMEMDKLVETNVKLEECLKKVQQENEDYKARMDKHAALSKQLSSEQAVLQQTLQKESKVNKRLSMENEELLWKLHNGDLLASPRRLSPTSPFHSPRNSASFPTAATLSPR</sequence>